<feature type="modified residue" description="O-UMP-tyrosine" evidence="1">
    <location>
        <position position="64"/>
    </location>
</feature>
<evidence type="ECO:0000256" key="2">
    <source>
        <dbReference type="RuleBase" id="RU003936"/>
    </source>
</evidence>
<dbReference type="PANTHER" id="PTHR30115:SF11">
    <property type="entry name" value="NITROGEN REGULATORY PROTEIN P-II HOMOLOG"/>
    <property type="match status" value="1"/>
</dbReference>
<dbReference type="Proteomes" id="UP000249115">
    <property type="component" value="Unassembled WGS sequence"/>
</dbReference>
<dbReference type="AlphaFoldDB" id="A0A2W7RLE3"/>
<name>A0A2W7RLE3_9BACT</name>
<dbReference type="InterPro" id="IPR015867">
    <property type="entry name" value="N-reg_PII/ATP_PRibTrfase_C"/>
</dbReference>
<dbReference type="InterPro" id="IPR011322">
    <property type="entry name" value="N-reg_PII-like_a/b"/>
</dbReference>
<dbReference type="GO" id="GO:0005829">
    <property type="term" value="C:cytosol"/>
    <property type="evidence" value="ECO:0007669"/>
    <property type="project" value="TreeGrafter"/>
</dbReference>
<dbReference type="SUPFAM" id="SSF54913">
    <property type="entry name" value="GlnB-like"/>
    <property type="match status" value="1"/>
</dbReference>
<evidence type="ECO:0000313" key="4">
    <source>
        <dbReference type="Proteomes" id="UP000249115"/>
    </source>
</evidence>
<comment type="similarity">
    <text evidence="2">Belongs to the P(II) protein family.</text>
</comment>
<sequence>MSLSQRTIRPIIKMKKIEAIIRTSRFDQIHACVAGLGVKFLTFYEVKGMGLEHARQEMYRGVPYEPAYIPRTKIEIITVEELVEPVINCILTEGKTGQIGDGKIFVYDVLEAYRIRNGDIGEKAL</sequence>
<dbReference type="GO" id="GO:0006808">
    <property type="term" value="P:regulation of nitrogen utilization"/>
    <property type="evidence" value="ECO:0007669"/>
    <property type="project" value="InterPro"/>
</dbReference>
<dbReference type="SMART" id="SM00938">
    <property type="entry name" value="P-II"/>
    <property type="match status" value="1"/>
</dbReference>
<dbReference type="GO" id="GO:0030234">
    <property type="term" value="F:enzyme regulator activity"/>
    <property type="evidence" value="ECO:0007669"/>
    <property type="project" value="InterPro"/>
</dbReference>
<dbReference type="GO" id="GO:0005524">
    <property type="term" value="F:ATP binding"/>
    <property type="evidence" value="ECO:0007669"/>
    <property type="project" value="TreeGrafter"/>
</dbReference>
<accession>A0A2W7RLE3</accession>
<evidence type="ECO:0000256" key="1">
    <source>
        <dbReference type="PIRSR" id="PIRSR602187-50"/>
    </source>
</evidence>
<dbReference type="InterPro" id="IPR017918">
    <property type="entry name" value="N-reg_PII_CS"/>
</dbReference>
<proteinExistence type="inferred from homology"/>
<dbReference type="EMBL" id="QKZU01000003">
    <property type="protein sequence ID" value="PZX59786.1"/>
    <property type="molecule type" value="Genomic_DNA"/>
</dbReference>
<evidence type="ECO:0000313" key="3">
    <source>
        <dbReference type="EMBL" id="PZX59786.1"/>
    </source>
</evidence>
<reference evidence="3 4" key="1">
    <citation type="submission" date="2018-06" db="EMBL/GenBank/DDBJ databases">
        <title>Genomic Encyclopedia of Archaeal and Bacterial Type Strains, Phase II (KMG-II): from individual species to whole genera.</title>
        <authorList>
            <person name="Goeker M."/>
        </authorList>
    </citation>
    <scope>NUCLEOTIDE SEQUENCE [LARGE SCALE GENOMIC DNA]</scope>
    <source>
        <strain evidence="3 4">DSM 22686</strain>
    </source>
</reference>
<dbReference type="PROSITE" id="PS00638">
    <property type="entry name" value="PII_GLNB_CTER"/>
    <property type="match status" value="1"/>
</dbReference>
<keyword evidence="1" id="KW-0597">Phosphoprotein</keyword>
<dbReference type="PROSITE" id="PS51343">
    <property type="entry name" value="PII_GLNB_DOM"/>
    <property type="match status" value="1"/>
</dbReference>
<dbReference type="PANTHER" id="PTHR30115">
    <property type="entry name" value="NITROGEN REGULATORY PROTEIN P-II"/>
    <property type="match status" value="1"/>
</dbReference>
<gene>
    <name evidence="3" type="ORF">LV84_00995</name>
</gene>
<dbReference type="PRINTS" id="PR00340">
    <property type="entry name" value="PIIGLNB"/>
</dbReference>
<dbReference type="Pfam" id="PF00543">
    <property type="entry name" value="P-II"/>
    <property type="match status" value="1"/>
</dbReference>
<dbReference type="Gene3D" id="3.30.70.120">
    <property type="match status" value="1"/>
</dbReference>
<comment type="caution">
    <text evidence="3">The sequence shown here is derived from an EMBL/GenBank/DDBJ whole genome shotgun (WGS) entry which is preliminary data.</text>
</comment>
<dbReference type="InterPro" id="IPR002187">
    <property type="entry name" value="N-reg_PII"/>
</dbReference>
<protein>
    <submittedName>
        <fullName evidence="3">Nitrogen regulatory protein P-II family</fullName>
    </submittedName>
</protein>
<organism evidence="3 4">
    <name type="scientific">Algoriphagus ratkowskyi</name>
    <dbReference type="NCBI Taxonomy" id="57028"/>
    <lineage>
        <taxon>Bacteria</taxon>
        <taxon>Pseudomonadati</taxon>
        <taxon>Bacteroidota</taxon>
        <taxon>Cytophagia</taxon>
        <taxon>Cytophagales</taxon>
        <taxon>Cyclobacteriaceae</taxon>
        <taxon>Algoriphagus</taxon>
    </lineage>
</organism>